<evidence type="ECO:0008006" key="3">
    <source>
        <dbReference type="Google" id="ProtNLM"/>
    </source>
</evidence>
<name>A0ABU8REZ8_9ACTN</name>
<proteinExistence type="predicted"/>
<accession>A0ABU8REZ8</accession>
<reference evidence="1 2" key="1">
    <citation type="journal article" date="2017" name="Int. J. Syst. Evol. Microbiol.">
        <title>Pseudokineococcus basanitobsidens sp. nov., isolated from volcanic rock.</title>
        <authorList>
            <person name="Lee D.W."/>
            <person name="Park M.Y."/>
            <person name="Kim J.J."/>
            <person name="Kim B.S."/>
        </authorList>
    </citation>
    <scope>NUCLEOTIDE SEQUENCE [LARGE SCALE GENOMIC DNA]</scope>
    <source>
        <strain evidence="1 2">DSM 103726</strain>
    </source>
</reference>
<dbReference type="EMBL" id="JBBIAA010000001">
    <property type="protein sequence ID" value="MEJ5943676.1"/>
    <property type="molecule type" value="Genomic_DNA"/>
</dbReference>
<organism evidence="1 2">
    <name type="scientific">Pseudokineococcus basanitobsidens</name>
    <dbReference type="NCBI Taxonomy" id="1926649"/>
    <lineage>
        <taxon>Bacteria</taxon>
        <taxon>Bacillati</taxon>
        <taxon>Actinomycetota</taxon>
        <taxon>Actinomycetes</taxon>
        <taxon>Kineosporiales</taxon>
        <taxon>Kineosporiaceae</taxon>
        <taxon>Pseudokineococcus</taxon>
    </lineage>
</organism>
<sequence length="275" mass="30250">MPLRRLSTEPRAVADAYFTEWVVGGARRLEAFDHRLAEDGGPADRLDGTPESLVPVFTWVVEHLTFVTEELVDDGDLPPWCVAGPVADPRGELDPASARLADGLARYFGEVAVRHVPGARWVVGDEPRHRKTYVDQHWPVVAAHLLAVNPLLARGLAIKLARQPVSERRYTWLRDNLDDYRQIAARGPEPDEPAWTVDAVDAEGVPGERWRWEVGLDDDLADDDDDGTASLTATLALLPGVTGVEEEDRGAWLVAGDVDRAVVEAAVRGWVAAHR</sequence>
<protein>
    <recommendedName>
        <fullName evidence="3">Mycothiol maleylpyruvate isomerase-like protein</fullName>
    </recommendedName>
</protein>
<keyword evidence="2" id="KW-1185">Reference proteome</keyword>
<evidence type="ECO:0000313" key="2">
    <source>
        <dbReference type="Proteomes" id="UP001387100"/>
    </source>
</evidence>
<dbReference type="Proteomes" id="UP001387100">
    <property type="component" value="Unassembled WGS sequence"/>
</dbReference>
<dbReference type="RefSeq" id="WP_339573068.1">
    <property type="nucleotide sequence ID" value="NZ_JBBIAA010000001.1"/>
</dbReference>
<evidence type="ECO:0000313" key="1">
    <source>
        <dbReference type="EMBL" id="MEJ5943676.1"/>
    </source>
</evidence>
<comment type="caution">
    <text evidence="1">The sequence shown here is derived from an EMBL/GenBank/DDBJ whole genome shotgun (WGS) entry which is preliminary data.</text>
</comment>
<gene>
    <name evidence="1" type="ORF">WDZ17_00020</name>
</gene>